<dbReference type="GO" id="GO:0005737">
    <property type="term" value="C:cytoplasm"/>
    <property type="evidence" value="ECO:0007669"/>
    <property type="project" value="TreeGrafter"/>
</dbReference>
<dbReference type="STRING" id="1230383.A0A1M8A3J4"/>
<dbReference type="InterPro" id="IPR035899">
    <property type="entry name" value="DBL_dom_sf"/>
</dbReference>
<dbReference type="OMA" id="AYENNQM"/>
<evidence type="ECO:0000259" key="3">
    <source>
        <dbReference type="PROSITE" id="PS50010"/>
    </source>
</evidence>
<reference evidence="5" key="1">
    <citation type="journal article" date="2017" name="Nucleic Acids Res.">
        <title>Proteogenomics produces comprehensive and highly accurate protein-coding gene annotation in a complete genome assembly of Malassezia sympodialis.</title>
        <authorList>
            <person name="Zhu Y."/>
            <person name="Engstroem P.G."/>
            <person name="Tellgren-Roth C."/>
            <person name="Baudo C.D."/>
            <person name="Kennell J.C."/>
            <person name="Sun S."/>
            <person name="Billmyre R.B."/>
            <person name="Schroeder M.S."/>
            <person name="Andersson A."/>
            <person name="Holm T."/>
            <person name="Sigurgeirsson B."/>
            <person name="Wu G."/>
            <person name="Sankaranarayanan S.R."/>
            <person name="Siddharthan R."/>
            <person name="Sanyal K."/>
            <person name="Lundeberg J."/>
            <person name="Nystedt B."/>
            <person name="Boekhout T."/>
            <person name="Dawson T.L. Jr."/>
            <person name="Heitman J."/>
            <person name="Scheynius A."/>
            <person name="Lehtioe J."/>
        </authorList>
    </citation>
    <scope>NUCLEOTIDE SEQUENCE [LARGE SCALE GENOMIC DNA]</scope>
    <source>
        <strain evidence="5">ATCC 42132</strain>
    </source>
</reference>
<proteinExistence type="predicted"/>
<keyword evidence="5" id="KW-1185">Reference proteome</keyword>
<evidence type="ECO:0000256" key="1">
    <source>
        <dbReference type="SAM" id="Coils"/>
    </source>
</evidence>
<feature type="region of interest" description="Disordered" evidence="2">
    <location>
        <begin position="574"/>
        <end position="623"/>
    </location>
</feature>
<sequence>MSMGADVATSGAGHGPLVSHFCDVVLEDLSRNQIPRLEVLLQAMGQAVYSANDDDKKQQLTTLSGDPSPVLSDTASVFSNGEIRVTRALEHALSELVTTERSYVARLDALYNRYAVPLQQLSRDKDTQIIPGAETDLIFGNAGEILAANKVLLCELEVEYDQGPAQLASLVGDILCRHMHMFQCYVTYLSSLERAQHTYNQMLKHRAFRDFIERTQHSTTELGNVGLRELMMEPLQRIPRYQLLIGHLLKHMPPHSSQTQRLQDASAAATIIASRRVTDGERLAAVLWSCQRMIDRFPPELVSPHRELLGSIDVDELGIESPHTMIQTLHSVLGRRPKASYALLVFTDALVLVQRHSSQPTHQILGVQEPDRLADLMRSAHLSDMPTSRRTDLSFAGMINLLDVRARGEGLNGIQLEFQRPLRGTNNRTSARHFGDAAPDALGSHVAPFLECFWRAQAVHRAQTRSLGVRQSLTPSVNGPLTLFWTLFTRSQYERFEHRDRCVLLIGSVDSAAQQAAERASEFCVTAELFDEADACTLYLSRAWGAQTRQILASLHMIPRVCADMLESPTLPQLAPGRMASLSGAPSTTGSTAPVPQVTPTRRTQSMRTNRPSAPTVQRARSLMSDRVRASIHSSLEAVQESEHSVDMVDEVPLGRKRTVPLAEVSNQVSPKRRAVPTSASGAENVPIVPMHETPVKAKPETATEVEVDMPMHDIDTATPSKSHGIISMYADDTLDLPNPFDEHASPAPPLPTLPEPEKATVIPELAIEPIAEVVEPVSTDTTPTGAASEVAPEVAPLPPPKDTGKLRERPVSEHEMQELLRPLLEHIQEGPQSQPVVHVPPTPVAEACAAEIVLSPHEDRSPVDEAEESDSELFSAPPTTDTIGSAEMKAAIVGLNERIAALRRHRPRVQGTGWSDDWQGFKQAIKHLNVSWTKMERAYENNQMDLASLRLAQPEHDERVHLSPEAYTELQDQANALLPLRVEVETLTKRCTALQELEKDARMENAELYEAFNEELAKIYQTSFRPADDEIHYLREALQAAKAEIHSLRTENRALRLHQALTDL</sequence>
<organism evidence="4 5">
    <name type="scientific">Malassezia sympodialis (strain ATCC 42132)</name>
    <name type="common">Atopic eczema-associated yeast</name>
    <dbReference type="NCBI Taxonomy" id="1230383"/>
    <lineage>
        <taxon>Eukaryota</taxon>
        <taxon>Fungi</taxon>
        <taxon>Dikarya</taxon>
        <taxon>Basidiomycota</taxon>
        <taxon>Ustilaginomycotina</taxon>
        <taxon>Malasseziomycetes</taxon>
        <taxon>Malasseziales</taxon>
        <taxon>Malasseziaceae</taxon>
        <taxon>Malassezia</taxon>
    </lineage>
</organism>
<dbReference type="EMBL" id="LT671822">
    <property type="protein sequence ID" value="SHO77006.1"/>
    <property type="molecule type" value="Genomic_DNA"/>
</dbReference>
<dbReference type="AlphaFoldDB" id="A0A1M8A3J4"/>
<evidence type="ECO:0000313" key="5">
    <source>
        <dbReference type="Proteomes" id="UP000186303"/>
    </source>
</evidence>
<feature type="region of interest" description="Disordered" evidence="2">
    <location>
        <begin position="780"/>
        <end position="811"/>
    </location>
</feature>
<feature type="domain" description="DH" evidence="3">
    <location>
        <begin position="88"/>
        <end position="265"/>
    </location>
</feature>
<gene>
    <name evidence="4" type="ORF">MSYG_1346</name>
</gene>
<dbReference type="InterPro" id="IPR000219">
    <property type="entry name" value="DH_dom"/>
</dbReference>
<evidence type="ECO:0000313" key="4">
    <source>
        <dbReference type="EMBL" id="SHO77006.1"/>
    </source>
</evidence>
<dbReference type="VEuPathDB" id="FungiDB:MSYG_1346"/>
<dbReference type="OrthoDB" id="245697at2759"/>
<dbReference type="Proteomes" id="UP000186303">
    <property type="component" value="Chromosome 2"/>
</dbReference>
<dbReference type="SUPFAM" id="SSF48065">
    <property type="entry name" value="DBL homology domain (DH-domain)"/>
    <property type="match status" value="1"/>
</dbReference>
<dbReference type="CDD" id="cd00160">
    <property type="entry name" value="RhoGEF"/>
    <property type="match status" value="1"/>
</dbReference>
<name>A0A1M8A3J4_MALS4</name>
<feature type="coiled-coil region" evidence="1">
    <location>
        <begin position="995"/>
        <end position="1059"/>
    </location>
</feature>
<dbReference type="PANTHER" id="PTHR12673:SF270">
    <property type="entry name" value="FYVE-TYPE DOMAIN-CONTAINING PROTEIN"/>
    <property type="match status" value="1"/>
</dbReference>
<dbReference type="Gene3D" id="1.20.900.10">
    <property type="entry name" value="Dbl homology (DH) domain"/>
    <property type="match status" value="1"/>
</dbReference>
<dbReference type="GO" id="GO:0005085">
    <property type="term" value="F:guanyl-nucleotide exchange factor activity"/>
    <property type="evidence" value="ECO:0007669"/>
    <property type="project" value="InterPro"/>
</dbReference>
<protein>
    <submittedName>
        <fullName evidence="4">Similar to S.cerevisiae protein CDC24 (Guanine nucleotide exchange factor for Cdc42p)</fullName>
    </submittedName>
</protein>
<keyword evidence="1" id="KW-0175">Coiled coil</keyword>
<dbReference type="SMART" id="SM00325">
    <property type="entry name" value="RhoGEF"/>
    <property type="match status" value="1"/>
</dbReference>
<feature type="region of interest" description="Disordered" evidence="2">
    <location>
        <begin position="857"/>
        <end position="883"/>
    </location>
</feature>
<evidence type="ECO:0000256" key="2">
    <source>
        <dbReference type="SAM" id="MobiDB-lite"/>
    </source>
</evidence>
<dbReference type="PROSITE" id="PS50010">
    <property type="entry name" value="DH_2"/>
    <property type="match status" value="1"/>
</dbReference>
<dbReference type="Pfam" id="PF00621">
    <property type="entry name" value="RhoGEF"/>
    <property type="match status" value="1"/>
</dbReference>
<dbReference type="PANTHER" id="PTHR12673">
    <property type="entry name" value="FACIOGENITAL DYSPLASIA PROTEIN"/>
    <property type="match status" value="1"/>
</dbReference>
<feature type="compositionally biased region" description="Polar residues" evidence="2">
    <location>
        <begin position="584"/>
        <end position="616"/>
    </location>
</feature>
<accession>A0A1M8A3J4</accession>
<dbReference type="InterPro" id="IPR051092">
    <property type="entry name" value="FYVE_RhoGEF_PH"/>
</dbReference>